<dbReference type="PROSITE" id="PS00028">
    <property type="entry name" value="ZINC_FINGER_C2H2_1"/>
    <property type="match status" value="1"/>
</dbReference>
<organism evidence="2 3">
    <name type="scientific">Oikopleura dioica</name>
    <name type="common">Tunicate</name>
    <dbReference type="NCBI Taxonomy" id="34765"/>
    <lineage>
        <taxon>Eukaryota</taxon>
        <taxon>Metazoa</taxon>
        <taxon>Chordata</taxon>
        <taxon>Tunicata</taxon>
        <taxon>Appendicularia</taxon>
        <taxon>Copelata</taxon>
        <taxon>Oikopleuridae</taxon>
        <taxon>Oikopleura</taxon>
    </lineage>
</organism>
<evidence type="ECO:0000259" key="1">
    <source>
        <dbReference type="PROSITE" id="PS00028"/>
    </source>
</evidence>
<reference evidence="2 3" key="1">
    <citation type="submission" date="2021-04" db="EMBL/GenBank/DDBJ databases">
        <authorList>
            <person name="Bliznina A."/>
        </authorList>
    </citation>
    <scope>NUCLEOTIDE SEQUENCE [LARGE SCALE GENOMIC DNA]</scope>
</reference>
<evidence type="ECO:0000313" key="3">
    <source>
        <dbReference type="Proteomes" id="UP001158576"/>
    </source>
</evidence>
<feature type="domain" description="C2H2-type" evidence="1">
    <location>
        <begin position="34"/>
        <end position="55"/>
    </location>
</feature>
<gene>
    <name evidence="2" type="ORF">OKIOD_LOCUS1923</name>
</gene>
<evidence type="ECO:0000313" key="2">
    <source>
        <dbReference type="EMBL" id="CAG5083383.1"/>
    </source>
</evidence>
<sequence>MGENEPVFRPIFGNTSLVRAQRNSERKKVEKVQCLLCNAFFRSHLEVAQHLNKTHKDCPKCHIKLKTATERKNHHKFCSRRFGLRIHRPQRPEQPANGSLHPPTPEKKKFYNCVLCKKSCASQDGLRRHQKKCSARRVSKSWCLKL</sequence>
<dbReference type="InterPro" id="IPR013087">
    <property type="entry name" value="Znf_C2H2_type"/>
</dbReference>
<protein>
    <submittedName>
        <fullName evidence="2">Oidioi.mRNA.OKI2018_I69.PAR.g10365.t1.cds</fullName>
    </submittedName>
</protein>
<keyword evidence="3" id="KW-1185">Reference proteome</keyword>
<proteinExistence type="predicted"/>
<dbReference type="Proteomes" id="UP001158576">
    <property type="component" value="Chromosome PAR"/>
</dbReference>
<accession>A0ABN7RQ82</accession>
<name>A0ABN7RQ82_OIKDI</name>
<dbReference type="SMART" id="SM00355">
    <property type="entry name" value="ZnF_C2H2"/>
    <property type="match status" value="2"/>
</dbReference>
<dbReference type="EMBL" id="OU015568">
    <property type="protein sequence ID" value="CAG5083383.1"/>
    <property type="molecule type" value="Genomic_DNA"/>
</dbReference>